<dbReference type="AlphaFoldDB" id="A0A6J6EE31"/>
<feature type="compositionally biased region" description="Polar residues" evidence="1">
    <location>
        <begin position="171"/>
        <end position="180"/>
    </location>
</feature>
<proteinExistence type="predicted"/>
<dbReference type="EMBL" id="CAEZTD010000173">
    <property type="protein sequence ID" value="CAB4574622.1"/>
    <property type="molecule type" value="Genomic_DNA"/>
</dbReference>
<accession>A0A6J6EE31</accession>
<reference evidence="2" key="1">
    <citation type="submission" date="2020-05" db="EMBL/GenBank/DDBJ databases">
        <authorList>
            <person name="Chiriac C."/>
            <person name="Salcher M."/>
            <person name="Ghai R."/>
            <person name="Kavagutti S V."/>
        </authorList>
    </citation>
    <scope>NUCLEOTIDE SEQUENCE</scope>
</reference>
<evidence type="ECO:0000313" key="2">
    <source>
        <dbReference type="EMBL" id="CAB4574622.1"/>
    </source>
</evidence>
<feature type="compositionally biased region" description="Polar residues" evidence="1">
    <location>
        <begin position="196"/>
        <end position="212"/>
    </location>
</feature>
<sequence length="212" mass="24815">MQRDLPGRCERSRDPFLRWRECVASRRARRCGQWRSRVCRQRRNSEPRSGEWQRRPACEVLLPRSPPTIPTLEHLHRLEPHRQHRLRQRGAPALHNRWARRHLKSRDVNDCHTQRRATAPALADNSHHAFARVPQWVRGDGYMPIQTYISIPGLFRLQLLCQCAERAARATRQSCRSATDPSDPRRESAGRRGAQVSPQHRVQTRESTWPSG</sequence>
<gene>
    <name evidence="2" type="ORF">UFOPK1591_01503</name>
</gene>
<feature type="region of interest" description="Disordered" evidence="1">
    <location>
        <begin position="171"/>
        <end position="212"/>
    </location>
</feature>
<organism evidence="2">
    <name type="scientific">freshwater metagenome</name>
    <dbReference type="NCBI Taxonomy" id="449393"/>
    <lineage>
        <taxon>unclassified sequences</taxon>
        <taxon>metagenomes</taxon>
        <taxon>ecological metagenomes</taxon>
    </lineage>
</organism>
<name>A0A6J6EE31_9ZZZZ</name>
<evidence type="ECO:0000256" key="1">
    <source>
        <dbReference type="SAM" id="MobiDB-lite"/>
    </source>
</evidence>
<protein>
    <submittedName>
        <fullName evidence="2">Unannotated protein</fullName>
    </submittedName>
</protein>